<dbReference type="RefSeq" id="WP_307445283.1">
    <property type="nucleotide sequence ID" value="NZ_JAUTAL010000001.1"/>
</dbReference>
<dbReference type="Proteomes" id="UP001225072">
    <property type="component" value="Unassembled WGS sequence"/>
</dbReference>
<dbReference type="EMBL" id="JAUTAL010000001">
    <property type="protein sequence ID" value="MDQ1094973.1"/>
    <property type="molecule type" value="Genomic_DNA"/>
</dbReference>
<name>A0ABU0TD17_9FLAO</name>
<gene>
    <name evidence="1" type="ORF">QE404_000120</name>
</gene>
<evidence type="ECO:0000313" key="1">
    <source>
        <dbReference type="EMBL" id="MDQ1094973.1"/>
    </source>
</evidence>
<organism evidence="1 2">
    <name type="scientific">Chryseobacterium camelliae</name>
    <dbReference type="NCBI Taxonomy" id="1265445"/>
    <lineage>
        <taxon>Bacteria</taxon>
        <taxon>Pseudomonadati</taxon>
        <taxon>Bacteroidota</taxon>
        <taxon>Flavobacteriia</taxon>
        <taxon>Flavobacteriales</taxon>
        <taxon>Weeksellaceae</taxon>
        <taxon>Chryseobacterium group</taxon>
        <taxon>Chryseobacterium</taxon>
    </lineage>
</organism>
<accession>A0ABU0TD17</accession>
<keyword evidence="2" id="KW-1185">Reference proteome</keyword>
<sequence length="68" mass="7370">MKKKLFMVASSASSLADYSQVGINNHIPDVPLDHIPGKTLEILHVARLSLQVYGKAVPAISASLNHEF</sequence>
<proteinExistence type="predicted"/>
<evidence type="ECO:0000313" key="2">
    <source>
        <dbReference type="Proteomes" id="UP001225072"/>
    </source>
</evidence>
<comment type="caution">
    <text evidence="1">The sequence shown here is derived from an EMBL/GenBank/DDBJ whole genome shotgun (WGS) entry which is preliminary data.</text>
</comment>
<protein>
    <submittedName>
        <fullName evidence="1">Uncharacterized protein</fullName>
    </submittedName>
</protein>
<reference evidence="1 2" key="1">
    <citation type="submission" date="2023-07" db="EMBL/GenBank/DDBJ databases">
        <title>Functional and genomic diversity of the sorghum phyllosphere microbiome.</title>
        <authorList>
            <person name="Shade A."/>
        </authorList>
    </citation>
    <scope>NUCLEOTIDE SEQUENCE [LARGE SCALE GENOMIC DNA]</scope>
    <source>
        <strain evidence="1 2">SORGH_AS_1064</strain>
    </source>
</reference>